<dbReference type="EMBL" id="CP134878">
    <property type="protein sequence ID" value="WNM18440.1"/>
    <property type="molecule type" value="Genomic_DNA"/>
</dbReference>
<protein>
    <recommendedName>
        <fullName evidence="5">DUF2135 domain-containing protein</fullName>
    </recommendedName>
</protein>
<accession>A0AA96EZN6</accession>
<keyword evidence="4" id="KW-1185">Reference proteome</keyword>
<dbReference type="KEGG" id="fcj:RN605_03800"/>
<feature type="signal peptide" evidence="1">
    <location>
        <begin position="1"/>
        <end position="23"/>
    </location>
</feature>
<dbReference type="Gene3D" id="2.60.120.380">
    <property type="match status" value="1"/>
</dbReference>
<evidence type="ECO:0008006" key="5">
    <source>
        <dbReference type="Google" id="ProtNLM"/>
    </source>
</evidence>
<reference evidence="2 4" key="1">
    <citation type="submission" date="2023-09" db="EMBL/GenBank/DDBJ databases">
        <title>Flavobacterium sp. a novel bacteria isolate from Pepper rhizosphere.</title>
        <authorList>
            <person name="Peng Y."/>
            <person name="Lee J."/>
        </authorList>
    </citation>
    <scope>NUCLEOTIDE SEQUENCE</scope>
    <source>
        <strain evidence="2">PMR2A8</strain>
        <strain evidence="3 4">PMTSA4</strain>
    </source>
</reference>
<accession>A0AA96F223</accession>
<dbReference type="RefSeq" id="WP_313322357.1">
    <property type="nucleotide sequence ID" value="NZ_CP134878.1"/>
</dbReference>
<dbReference type="SUPFAM" id="SSF49785">
    <property type="entry name" value="Galactose-binding domain-like"/>
    <property type="match status" value="1"/>
</dbReference>
<dbReference type="EMBL" id="CP134890">
    <property type="protein sequence ID" value="WNM22491.1"/>
    <property type="molecule type" value="Genomic_DNA"/>
</dbReference>
<dbReference type="AlphaFoldDB" id="A0AA96EZN6"/>
<dbReference type="PROSITE" id="PS51257">
    <property type="entry name" value="PROKAR_LIPOPROTEIN"/>
    <property type="match status" value="1"/>
</dbReference>
<name>A0AA96EZN6_9FLAO</name>
<evidence type="ECO:0000313" key="2">
    <source>
        <dbReference type="EMBL" id="WNM18440.1"/>
    </source>
</evidence>
<sequence length="305" mass="33172">MKKIFTAAVLVCSLIIGILGCSSDDSGGSVDYVEDTASLMRHMTIPGAVLKNGDIPVPSGSLADNITSIPNTVIVTSNSLFTIPISTNSSSGRLPKMIFIKLEGSDKYYEIELNENGDIVNSRNSNVNQRILSCTGNDIRLNAQGVNPNSYENNAQVYVYSPPVQSFQDLSFLSQPQCWSTPRTIKFKALDVGTGDVQVSLTWDTQSDVDLWLTEPNGNKIYYANSTSSTGGELDFDNTVEYGPENIFYKNSAPSGTYKVEVDYFSGAPQVTNYNVVVKNGSSVSVYQGTLSNYDQTNLVTTFTK</sequence>
<dbReference type="InterPro" id="IPR008979">
    <property type="entry name" value="Galactose-bd-like_sf"/>
</dbReference>
<evidence type="ECO:0000313" key="3">
    <source>
        <dbReference type="EMBL" id="WNM22491.1"/>
    </source>
</evidence>
<proteinExistence type="predicted"/>
<dbReference type="Proteomes" id="UP001304515">
    <property type="component" value="Chromosome"/>
</dbReference>
<feature type="chain" id="PRO_5044705218" description="DUF2135 domain-containing protein" evidence="1">
    <location>
        <begin position="24"/>
        <end position="305"/>
    </location>
</feature>
<organism evidence="2">
    <name type="scientific">Flavobacterium capsici</name>
    <dbReference type="NCBI Taxonomy" id="3075618"/>
    <lineage>
        <taxon>Bacteria</taxon>
        <taxon>Pseudomonadati</taxon>
        <taxon>Bacteroidota</taxon>
        <taxon>Flavobacteriia</taxon>
        <taxon>Flavobacteriales</taxon>
        <taxon>Flavobacteriaceae</taxon>
        <taxon>Flavobacterium</taxon>
    </lineage>
</organism>
<gene>
    <name evidence="3" type="ORF">RN605_03800</name>
    <name evidence="2" type="ORF">RN608_10500</name>
</gene>
<evidence type="ECO:0000256" key="1">
    <source>
        <dbReference type="SAM" id="SignalP"/>
    </source>
</evidence>
<evidence type="ECO:0000313" key="4">
    <source>
        <dbReference type="Proteomes" id="UP001304515"/>
    </source>
</evidence>
<keyword evidence="1" id="KW-0732">Signal</keyword>